<dbReference type="Gene3D" id="3.30.70.1020">
    <property type="entry name" value="Trehalose-6-phosphate phosphatase related protein, domain 2"/>
    <property type="match status" value="1"/>
</dbReference>
<dbReference type="GO" id="GO:0005992">
    <property type="term" value="P:trehalose biosynthetic process"/>
    <property type="evidence" value="ECO:0007669"/>
    <property type="project" value="InterPro"/>
</dbReference>
<comment type="similarity">
    <text evidence="1">In the N-terminal section; belongs to the glycosyltransferase 20 family.</text>
</comment>
<dbReference type="STRING" id="1165861.A0A0L0VZ78"/>
<comment type="caution">
    <text evidence="3">The sequence shown here is derived from an EMBL/GenBank/DDBJ whole genome shotgun (WGS) entry which is preliminary data.</text>
</comment>
<dbReference type="InterPro" id="IPR023214">
    <property type="entry name" value="HAD_sf"/>
</dbReference>
<dbReference type="InterPro" id="IPR003337">
    <property type="entry name" value="Trehalose_PPase"/>
</dbReference>
<dbReference type="InterPro" id="IPR001830">
    <property type="entry name" value="Glyco_trans_20"/>
</dbReference>
<dbReference type="InterPro" id="IPR036412">
    <property type="entry name" value="HAD-like_sf"/>
</dbReference>
<dbReference type="Pfam" id="PF02358">
    <property type="entry name" value="Trehalose_PPase"/>
    <property type="match status" value="1"/>
</dbReference>
<evidence type="ECO:0000313" key="4">
    <source>
        <dbReference type="Proteomes" id="UP000054564"/>
    </source>
</evidence>
<evidence type="ECO:0000256" key="2">
    <source>
        <dbReference type="SAM" id="SignalP"/>
    </source>
</evidence>
<sequence length="320" mass="35666">MIFSNLLFLALINLAPTLHARLTEVQPGSCPIDSIPSALDHLHEFTQSYRKTEDRPKRRLIVIDNNGPLVPNRDPLVPGSGPNKYDVERAVALLTKLAADPDNCVWVITARNQNEMTEYDEIPHLNIGTEHGAITRLNKEDGLFEQDSFDFPKAEKIRATIDDLAKTHGVTLEPRPTHSSAAFTYAGNDQTKMDKFFEDLRAYINKDENGVKPYKLDLLSTGVALVSNPFQNKGPLVEKILSDPAHDFEVGLSIGDKATDEAMHRLMKGENFYSVVVAGNLDYSCASHRLENTEEVHTLLNELIKANKAPFPTSMMKAPF</sequence>
<dbReference type="EMBL" id="AJIL01000012">
    <property type="protein sequence ID" value="KNF04581.1"/>
    <property type="molecule type" value="Genomic_DNA"/>
</dbReference>
<protein>
    <submittedName>
        <fullName evidence="3">Trehalose-phosphatase</fullName>
    </submittedName>
</protein>
<dbReference type="Gene3D" id="3.40.50.1000">
    <property type="entry name" value="HAD superfamily/HAD-like"/>
    <property type="match status" value="1"/>
</dbReference>
<reference evidence="4" key="1">
    <citation type="submission" date="2014-03" db="EMBL/GenBank/DDBJ databases">
        <title>The Genome Sequence of Puccinia striiformis f. sp. tritici PST-78.</title>
        <authorList>
            <consortium name="The Broad Institute Genome Sequencing Platform"/>
            <person name="Cuomo C."/>
            <person name="Hulbert S."/>
            <person name="Chen X."/>
            <person name="Walker B."/>
            <person name="Young S.K."/>
            <person name="Zeng Q."/>
            <person name="Gargeya S."/>
            <person name="Fitzgerald M."/>
            <person name="Haas B."/>
            <person name="Abouelleil A."/>
            <person name="Alvarado L."/>
            <person name="Arachchi H.M."/>
            <person name="Berlin A.M."/>
            <person name="Chapman S.B."/>
            <person name="Goldberg J."/>
            <person name="Griggs A."/>
            <person name="Gujja S."/>
            <person name="Hansen M."/>
            <person name="Howarth C."/>
            <person name="Imamovic A."/>
            <person name="Larimer J."/>
            <person name="McCowan C."/>
            <person name="Montmayeur A."/>
            <person name="Murphy C."/>
            <person name="Neiman D."/>
            <person name="Pearson M."/>
            <person name="Priest M."/>
            <person name="Roberts A."/>
            <person name="Saif S."/>
            <person name="Shea T."/>
            <person name="Sisk P."/>
            <person name="Sykes S."/>
            <person name="Wortman J."/>
            <person name="Nusbaum C."/>
            <person name="Birren B."/>
        </authorList>
    </citation>
    <scope>NUCLEOTIDE SEQUENCE [LARGE SCALE GENOMIC DNA]</scope>
    <source>
        <strain evidence="4">race PST-78</strain>
    </source>
</reference>
<feature type="chain" id="PRO_5005550961" evidence="2">
    <location>
        <begin position="21"/>
        <end position="320"/>
    </location>
</feature>
<dbReference type="Proteomes" id="UP000054564">
    <property type="component" value="Unassembled WGS sequence"/>
</dbReference>
<feature type="signal peptide" evidence="2">
    <location>
        <begin position="1"/>
        <end position="20"/>
    </location>
</feature>
<dbReference type="AlphaFoldDB" id="A0A0L0VZ78"/>
<gene>
    <name evidence="3" type="ORF">PSTG_02492</name>
</gene>
<proteinExistence type="inferred from homology"/>
<evidence type="ECO:0000256" key="1">
    <source>
        <dbReference type="ARBA" id="ARBA00005409"/>
    </source>
</evidence>
<keyword evidence="4" id="KW-1185">Reference proteome</keyword>
<dbReference type="SUPFAM" id="SSF56784">
    <property type="entry name" value="HAD-like"/>
    <property type="match status" value="1"/>
</dbReference>
<dbReference type="PANTHER" id="PTHR10788">
    <property type="entry name" value="TREHALOSE-6-PHOSPHATE SYNTHASE"/>
    <property type="match status" value="1"/>
</dbReference>
<accession>A0A0L0VZ78</accession>
<dbReference type="GO" id="GO:0003825">
    <property type="term" value="F:alpha,alpha-trehalose-phosphate synthase (UDP-forming) activity"/>
    <property type="evidence" value="ECO:0007669"/>
    <property type="project" value="TreeGrafter"/>
</dbReference>
<dbReference type="OrthoDB" id="2499694at2759"/>
<name>A0A0L0VZ78_9BASI</name>
<keyword evidence="2" id="KW-0732">Signal</keyword>
<dbReference type="PANTHER" id="PTHR10788:SF106">
    <property type="entry name" value="BCDNA.GH08860"/>
    <property type="match status" value="1"/>
</dbReference>
<organism evidence="3 4">
    <name type="scientific">Puccinia striiformis f. sp. tritici PST-78</name>
    <dbReference type="NCBI Taxonomy" id="1165861"/>
    <lineage>
        <taxon>Eukaryota</taxon>
        <taxon>Fungi</taxon>
        <taxon>Dikarya</taxon>
        <taxon>Basidiomycota</taxon>
        <taxon>Pucciniomycotina</taxon>
        <taxon>Pucciniomycetes</taxon>
        <taxon>Pucciniales</taxon>
        <taxon>Pucciniaceae</taxon>
        <taxon>Puccinia</taxon>
    </lineage>
</organism>
<evidence type="ECO:0000313" key="3">
    <source>
        <dbReference type="EMBL" id="KNF04581.1"/>
    </source>
</evidence>